<dbReference type="InterPro" id="IPR013785">
    <property type="entry name" value="Aldolase_TIM"/>
</dbReference>
<reference evidence="8 9" key="1">
    <citation type="journal article" date="2019" name="Nat. Med.">
        <title>A library of human gut bacterial isolates paired with longitudinal multiomics data enables mechanistic microbiome research.</title>
        <authorList>
            <person name="Poyet M."/>
            <person name="Groussin M."/>
            <person name="Gibbons S.M."/>
            <person name="Avila-Pacheco J."/>
            <person name="Jiang X."/>
            <person name="Kearney S.M."/>
            <person name="Perrotta A.R."/>
            <person name="Berdy B."/>
            <person name="Zhao S."/>
            <person name="Lieberman T.D."/>
            <person name="Swanson P.K."/>
            <person name="Smith M."/>
            <person name="Roesemann S."/>
            <person name="Alexander J.E."/>
            <person name="Rich S.A."/>
            <person name="Livny J."/>
            <person name="Vlamakis H."/>
            <person name="Clish C."/>
            <person name="Bullock K."/>
            <person name="Deik A."/>
            <person name="Scott J."/>
            <person name="Pierce K.A."/>
            <person name="Xavier R.J."/>
            <person name="Alm E.J."/>
        </authorList>
    </citation>
    <scope>NUCLEOTIDE SEQUENCE [LARGE SCALE GENOMIC DNA]</scope>
    <source>
        <strain evidence="8 9">BIOML-A266</strain>
    </source>
</reference>
<keyword evidence="4" id="KW-0732">Signal</keyword>
<dbReference type="Pfam" id="PF14508">
    <property type="entry name" value="GH97_N"/>
    <property type="match status" value="1"/>
</dbReference>
<dbReference type="EMBL" id="VVXH01000036">
    <property type="protein sequence ID" value="KAA2374154.1"/>
    <property type="molecule type" value="Genomic_DNA"/>
</dbReference>
<keyword evidence="3" id="KW-0106">Calcium</keyword>
<dbReference type="Gene3D" id="3.20.20.70">
    <property type="entry name" value="Aldolase class I"/>
    <property type="match status" value="1"/>
</dbReference>
<dbReference type="PANTHER" id="PTHR35803">
    <property type="entry name" value="GLUCAN 1,4-ALPHA-GLUCOSIDASE SUSB-RELATED"/>
    <property type="match status" value="1"/>
</dbReference>
<dbReference type="RefSeq" id="WP_130066032.1">
    <property type="nucleotide sequence ID" value="NZ_RCXC01000047.1"/>
</dbReference>
<name>A0A5B3GKR0_9BACT</name>
<protein>
    <submittedName>
        <fullName evidence="8">Glycoside hydrolase family 97 protein</fullName>
    </submittedName>
</protein>
<dbReference type="InterPro" id="IPR052720">
    <property type="entry name" value="Glycosyl_hydrolase_97"/>
</dbReference>
<evidence type="ECO:0000259" key="6">
    <source>
        <dbReference type="Pfam" id="PF14508"/>
    </source>
</evidence>
<evidence type="ECO:0000256" key="3">
    <source>
        <dbReference type="ARBA" id="ARBA00022837"/>
    </source>
</evidence>
<evidence type="ECO:0000313" key="9">
    <source>
        <dbReference type="Proteomes" id="UP000322940"/>
    </source>
</evidence>
<dbReference type="SUPFAM" id="SSF51445">
    <property type="entry name" value="(Trans)glycosidases"/>
    <property type="match status" value="1"/>
</dbReference>
<proteinExistence type="predicted"/>
<dbReference type="Gene3D" id="2.70.98.10">
    <property type="match status" value="1"/>
</dbReference>
<dbReference type="InterPro" id="IPR029486">
    <property type="entry name" value="GH97_N"/>
</dbReference>
<dbReference type="GO" id="GO:0016787">
    <property type="term" value="F:hydrolase activity"/>
    <property type="evidence" value="ECO:0007669"/>
    <property type="project" value="UniProtKB-KW"/>
</dbReference>
<dbReference type="Proteomes" id="UP000322940">
    <property type="component" value="Unassembled WGS sequence"/>
</dbReference>
<dbReference type="InterPro" id="IPR029483">
    <property type="entry name" value="GH97_C"/>
</dbReference>
<dbReference type="InterPro" id="IPR014718">
    <property type="entry name" value="GH-type_carb-bd"/>
</dbReference>
<dbReference type="InterPro" id="IPR019563">
    <property type="entry name" value="GH97_catalytic"/>
</dbReference>
<evidence type="ECO:0000313" key="8">
    <source>
        <dbReference type="EMBL" id="KAA2374154.1"/>
    </source>
</evidence>
<gene>
    <name evidence="8" type="ORF">F2Y10_16345</name>
</gene>
<evidence type="ECO:0000259" key="7">
    <source>
        <dbReference type="Pfam" id="PF14509"/>
    </source>
</evidence>
<comment type="cofactor">
    <cofactor evidence="1">
        <name>Ca(2+)</name>
        <dbReference type="ChEBI" id="CHEBI:29108"/>
    </cofactor>
</comment>
<feature type="signal peptide" evidence="4">
    <location>
        <begin position="1"/>
        <end position="19"/>
    </location>
</feature>
<dbReference type="AlphaFoldDB" id="A0A5B3GKR0"/>
<dbReference type="Pfam" id="PF10566">
    <property type="entry name" value="Glyco_hydro_97"/>
    <property type="match status" value="1"/>
</dbReference>
<evidence type="ECO:0000256" key="4">
    <source>
        <dbReference type="SAM" id="SignalP"/>
    </source>
</evidence>
<evidence type="ECO:0000256" key="2">
    <source>
        <dbReference type="ARBA" id="ARBA00011245"/>
    </source>
</evidence>
<feature type="domain" description="Glycosyl-hydrolase 97 catalytic" evidence="5">
    <location>
        <begin position="289"/>
        <end position="463"/>
    </location>
</feature>
<evidence type="ECO:0000259" key="5">
    <source>
        <dbReference type="Pfam" id="PF10566"/>
    </source>
</evidence>
<sequence length="669" mass="74944">MKIPNPHAAFMAFACALFAACSPQQPFITSPDGRIAVSVEADAGAGVTYAVTVDDKPLILPSAMGLAACGTSLQGATITGVWHSSHDKLWTAPWGENKRHRNRYNEMSVAVRKPDKSMAFTLRFRAFDDGIAFRYELAQPDSLAVTDELTEFRFANEGHTMSWSIPGNFETYELQYREQPVARITDANTPFTFRTGDGIFGAVHEAALYDWPEMVLRRDSAGVLKADLAPLPDGVKAYIPGRFTTPWRTIQIADRAVGLINSSLVLNLNEPSKIEDTSWIVPQKYVGVWWGMHLGTQVWTMGPRHGATTRNAIRHIDFAAENGIQGVLFEGWNKGWENWGGNQQFDYLEPYADFDLERIAAYAREKGVQLWMHNETGGNIPEYEAVLEAAMRRYAELGVHTLKTGYAGGFKGGYLHHSQYGVQHYQRVVETAAKYRIMLDVHKPIKETGIRRTWPNMMTREGARGMEWNAWSEGNSAEYLTTLPFVRMLSGPMDYTPGIFDIDYSTAKADKGRIEWNGPNAECCIKTTLARQIANWVIIYSPLQMAADLIENYEGHPAFRFFRDFDADCDWSKALQGEIGDYIVVARRAKDRYFLGAGTDEKARTLVQKLDFLEPGVTYTATIYADAPDAGRNPEAYLIGKRAVTARDTIRIEMAERGGQAITFIPAEK</sequence>
<comment type="subunit">
    <text evidence="2">Monomer.</text>
</comment>
<organism evidence="8 9">
    <name type="scientific">Alistipes onderdonkii</name>
    <dbReference type="NCBI Taxonomy" id="328813"/>
    <lineage>
        <taxon>Bacteria</taxon>
        <taxon>Pseudomonadati</taxon>
        <taxon>Bacteroidota</taxon>
        <taxon>Bacteroidia</taxon>
        <taxon>Bacteroidales</taxon>
        <taxon>Rikenellaceae</taxon>
        <taxon>Alistipes</taxon>
    </lineage>
</organism>
<evidence type="ECO:0000256" key="1">
    <source>
        <dbReference type="ARBA" id="ARBA00001913"/>
    </source>
</evidence>
<dbReference type="PROSITE" id="PS51257">
    <property type="entry name" value="PROKAR_LIPOPROTEIN"/>
    <property type="match status" value="1"/>
</dbReference>
<dbReference type="InterPro" id="IPR017853">
    <property type="entry name" value="GH"/>
</dbReference>
<dbReference type="Pfam" id="PF14509">
    <property type="entry name" value="GH97_C"/>
    <property type="match status" value="1"/>
</dbReference>
<accession>A0A5B3GKR0</accession>
<dbReference type="PANTHER" id="PTHR35803:SF1">
    <property type="entry name" value="GLUCAN 1,4-ALPHA-GLUCOSIDASE SUSB"/>
    <property type="match status" value="1"/>
</dbReference>
<feature type="domain" description="Glycosyl-hydrolase 97 C-terminal oligomerisation" evidence="7">
    <location>
        <begin position="569"/>
        <end position="664"/>
    </location>
</feature>
<feature type="chain" id="PRO_5024448248" evidence="4">
    <location>
        <begin position="20"/>
        <end position="669"/>
    </location>
</feature>
<keyword evidence="8" id="KW-0378">Hydrolase</keyword>
<comment type="caution">
    <text evidence="8">The sequence shown here is derived from an EMBL/GenBank/DDBJ whole genome shotgun (WGS) entry which is preliminary data.</text>
</comment>
<dbReference type="GO" id="GO:0030246">
    <property type="term" value="F:carbohydrate binding"/>
    <property type="evidence" value="ECO:0007669"/>
    <property type="project" value="InterPro"/>
</dbReference>
<feature type="domain" description="Glycosyl-hydrolase 97 N-terminal" evidence="6">
    <location>
        <begin position="28"/>
        <end position="271"/>
    </location>
</feature>